<sequence>MSEEKEKKRPFPDRLTSLPPTPTLQEEPVNESDDELAAWRELQSGATTPNLSETMESLKRSLSFSALHEMSTKPSSEVRRNIQNKLWRPKDEEARIPSDWERLIVHVFRAGARAFMISYGLRGCLTYLFALIKLLRTRRGRSDLFKQSFLAEDTVRFALMFGLWSGLFKFVNNALRLLTPFPKRSSSHGSKARSRTEPNLAVPEPSEEEDGLSMSMKSRKHHKSHKHHHHHHHHHHHKSPGKEQHRRHLSTYDPRVRYWHAYVSGAVSSIALLVERKSLVQSFGPQLFVRGLEGSYRFARSHGYIDIPYGSVLVFGIANMQIIWAWLTDPTLLPPSYSRWITKASDLPRNMLDMLVGCTQEDPLGANPWTLVELFGGQLPEPISTSPLKYPDLPPNKYYPKGVSGDMIAKMYRYFDRGDMRHFPACSLSHPYSTNHFRVLLTNLVGRWKWIMPVYLTLYVVPTVFLRPKTFMRDPVNASVRSFSSAARSSAFLAVYIAIVKSCFCVFHEISDSIRYSPRLSKSRTAMRISDMLQDGRMNMIPGFLSCLALFVEQPRRRSELSAYVLPKALESYWALGRRKGVLPRVPYGDFWLASVSISLIMGTYVHHPESLSRLVSLVIYQFLGRN</sequence>
<protein>
    <recommendedName>
        <fullName evidence="4">Transmembrane protein 135 N-terminal domain-containing protein</fullName>
    </recommendedName>
</protein>
<keyword evidence="3" id="KW-1185">Reference proteome</keyword>
<dbReference type="Proteomes" id="UP000818624">
    <property type="component" value="Chromosome 2"/>
</dbReference>
<reference evidence="2 3" key="1">
    <citation type="journal article" date="2020" name="Elife">
        <title>Loss of centromere function drives karyotype evolution in closely related Malassezia species.</title>
        <authorList>
            <person name="Sankaranarayanan S.R."/>
            <person name="Ianiri G."/>
            <person name="Coelho M.A."/>
            <person name="Reza M.H."/>
            <person name="Thimmappa B.C."/>
            <person name="Ganguly P."/>
            <person name="Vadnala R.N."/>
            <person name="Sun S."/>
            <person name="Siddharthan R."/>
            <person name="Tellgren-Roth C."/>
            <person name="Dawson T.L."/>
            <person name="Heitman J."/>
            <person name="Sanyal K."/>
        </authorList>
    </citation>
    <scope>NUCLEOTIDE SEQUENCE [LARGE SCALE GENOMIC DNA]</scope>
    <source>
        <strain evidence="2">CBS14141</strain>
    </source>
</reference>
<feature type="region of interest" description="Disordered" evidence="1">
    <location>
        <begin position="182"/>
        <end position="247"/>
    </location>
</feature>
<feature type="compositionally biased region" description="Basic residues" evidence="1">
    <location>
        <begin position="217"/>
        <end position="247"/>
    </location>
</feature>
<accession>A0ABY8EPP4</accession>
<feature type="region of interest" description="Disordered" evidence="1">
    <location>
        <begin position="1"/>
        <end position="34"/>
    </location>
</feature>
<gene>
    <name evidence="2" type="ORF">GLX27_002210</name>
</gene>
<proteinExistence type="predicted"/>
<evidence type="ECO:0000256" key="1">
    <source>
        <dbReference type="SAM" id="MobiDB-lite"/>
    </source>
</evidence>
<evidence type="ECO:0000313" key="3">
    <source>
        <dbReference type="Proteomes" id="UP000818624"/>
    </source>
</evidence>
<name>A0ABY8EPP4_MALFU</name>
<dbReference type="PANTHER" id="PTHR12459">
    <property type="entry name" value="TRANSMEMBRANE PROTEIN 135-RELATED"/>
    <property type="match status" value="1"/>
</dbReference>
<feature type="compositionally biased region" description="Basic and acidic residues" evidence="1">
    <location>
        <begin position="1"/>
        <end position="12"/>
    </location>
</feature>
<dbReference type="InterPro" id="IPR026749">
    <property type="entry name" value="Tmem135"/>
</dbReference>
<evidence type="ECO:0000313" key="2">
    <source>
        <dbReference type="EMBL" id="WFD47558.1"/>
    </source>
</evidence>
<dbReference type="EMBL" id="CP046235">
    <property type="protein sequence ID" value="WFD47558.1"/>
    <property type="molecule type" value="Genomic_DNA"/>
</dbReference>
<dbReference type="PANTHER" id="PTHR12459:SF6">
    <property type="entry name" value="GB|AAD46013.1"/>
    <property type="match status" value="1"/>
</dbReference>
<organism evidence="2 3">
    <name type="scientific">Malassezia furfur</name>
    <name type="common">Pityriasis versicolor infection agent</name>
    <name type="synonym">Pityrosporum furfur</name>
    <dbReference type="NCBI Taxonomy" id="55194"/>
    <lineage>
        <taxon>Eukaryota</taxon>
        <taxon>Fungi</taxon>
        <taxon>Dikarya</taxon>
        <taxon>Basidiomycota</taxon>
        <taxon>Ustilaginomycotina</taxon>
        <taxon>Malasseziomycetes</taxon>
        <taxon>Malasseziales</taxon>
        <taxon>Malasseziaceae</taxon>
        <taxon>Malassezia</taxon>
    </lineage>
</organism>
<evidence type="ECO:0008006" key="4">
    <source>
        <dbReference type="Google" id="ProtNLM"/>
    </source>
</evidence>